<comment type="caution">
    <text evidence="2">The sequence shown here is derived from an EMBL/GenBank/DDBJ whole genome shotgun (WGS) entry which is preliminary data.</text>
</comment>
<dbReference type="InterPro" id="IPR000884">
    <property type="entry name" value="TSP1_rpt"/>
</dbReference>
<evidence type="ECO:0000259" key="1">
    <source>
        <dbReference type="PROSITE" id="PS50234"/>
    </source>
</evidence>
<dbReference type="PANTHER" id="PTHR24020">
    <property type="entry name" value="COLLAGEN ALPHA"/>
    <property type="match status" value="1"/>
</dbReference>
<name>A0AAU9X1P8_9CNID</name>
<evidence type="ECO:0000313" key="3">
    <source>
        <dbReference type="Proteomes" id="UP001159428"/>
    </source>
</evidence>
<accession>A0AAU9X1P8</accession>
<dbReference type="Gene3D" id="3.40.50.410">
    <property type="entry name" value="von Willebrand factor, type A domain"/>
    <property type="match status" value="3"/>
</dbReference>
<dbReference type="Pfam" id="PF00092">
    <property type="entry name" value="VWA"/>
    <property type="match status" value="3"/>
</dbReference>
<dbReference type="SUPFAM" id="SSF53300">
    <property type="entry name" value="vWA-like"/>
    <property type="match status" value="3"/>
</dbReference>
<dbReference type="SUPFAM" id="SSF82895">
    <property type="entry name" value="TSP-1 type 1 repeat"/>
    <property type="match status" value="4"/>
</dbReference>
<feature type="domain" description="VWFA" evidence="1">
    <location>
        <begin position="702"/>
        <end position="888"/>
    </location>
</feature>
<dbReference type="EMBL" id="CALNXJ010000027">
    <property type="protein sequence ID" value="CAH3133310.1"/>
    <property type="molecule type" value="Genomic_DNA"/>
</dbReference>
<dbReference type="InterPro" id="IPR002035">
    <property type="entry name" value="VWF_A"/>
</dbReference>
<dbReference type="PANTHER" id="PTHR24020:SF20">
    <property type="entry name" value="PH DOMAIN-CONTAINING PROTEIN"/>
    <property type="match status" value="1"/>
</dbReference>
<dbReference type="InterPro" id="IPR036465">
    <property type="entry name" value="vWFA_dom_sf"/>
</dbReference>
<feature type="non-terminal residue" evidence="2">
    <location>
        <position position="1"/>
    </location>
</feature>
<dbReference type="SMART" id="SM00327">
    <property type="entry name" value="VWA"/>
    <property type="match status" value="3"/>
</dbReference>
<dbReference type="Pfam" id="PF00090">
    <property type="entry name" value="TSP_1"/>
    <property type="match status" value="4"/>
</dbReference>
<proteinExistence type="predicted"/>
<dbReference type="Gene3D" id="2.20.100.10">
    <property type="entry name" value="Thrombospondin type-1 (TSP1) repeat"/>
    <property type="match status" value="4"/>
</dbReference>
<organism evidence="2 3">
    <name type="scientific">Pocillopora meandrina</name>
    <dbReference type="NCBI Taxonomy" id="46732"/>
    <lineage>
        <taxon>Eukaryota</taxon>
        <taxon>Metazoa</taxon>
        <taxon>Cnidaria</taxon>
        <taxon>Anthozoa</taxon>
        <taxon>Hexacorallia</taxon>
        <taxon>Scleractinia</taxon>
        <taxon>Astrocoeniina</taxon>
        <taxon>Pocilloporidae</taxon>
        <taxon>Pocillopora</taxon>
    </lineage>
</organism>
<dbReference type="PRINTS" id="PR00453">
    <property type="entry name" value="VWFADOMAIN"/>
</dbReference>
<dbReference type="Proteomes" id="UP001159428">
    <property type="component" value="Unassembled WGS sequence"/>
</dbReference>
<dbReference type="PROSITE" id="PS50234">
    <property type="entry name" value="VWFA"/>
    <property type="match status" value="3"/>
</dbReference>
<dbReference type="PROSITE" id="PS50092">
    <property type="entry name" value="TSP1"/>
    <property type="match status" value="4"/>
</dbReference>
<feature type="domain" description="VWFA" evidence="1">
    <location>
        <begin position="330"/>
        <end position="513"/>
    </location>
</feature>
<dbReference type="SMART" id="SM00209">
    <property type="entry name" value="TSP1"/>
    <property type="match status" value="4"/>
</dbReference>
<dbReference type="CDD" id="cd01450">
    <property type="entry name" value="vWFA_subfamily_ECM"/>
    <property type="match status" value="3"/>
</dbReference>
<sequence>AIDGGYSDWSESKCSKTCGGGVKTLTRTCTNPPPANGGKDCSELGPTNKTVLCNEQECRGCLDQNMDVAIVGDISKSMKSDHRSKLIGLVKSLVDKMGVSREGNHFAVASFGPYAAIHTNFNNQNNYKAENLKRVVNQRFRVVPTKVGTRTDLILQKVNTALFTPAGGDRPDAKNIMFIFTDGEPWIGKWDKRKMIPFEDSTKALEAKDVSIVVVGVGKNFPEKESNLKDIAGSKGKTLRYGNFDALSGKVDEILNEMCGKAFAFLFFLGRLNLICLDYVWSLNRLTKRFEHDRFGFHLMLPQNLGLSVVIYQILRLFIYTALPCTAGLDIAIVLDKSKSVKLPNLEKAITFIGDLVKTFHPAPDGDHFGLITFHEKAQMVFKFADSQYHEKNALLQKIAKEPRKLELYTRTDLALIMARDQLFTEEGGDRPDKPNVMIVLTDGRPTKPKGDKSFNFNEFADKIAEDFKDVRVIAVGIGSGIDQPTLLSIAREKDQVVTVGSFSELADEMNTIKSKACSAIDGGYTEFSESECSMTCGGGTKNLTRTCTNPPPSNGGKDCSELGTAEKTVSCNEAECPIDGGYTEFSESECSVTCGGGTKNLTRTCTNPPPSNSGKDCSELGPAEKTVSCNEAECPIDGGYTEFSESECSVTCGGGTKNLTRTCTNPPPSNGGKDCSELGPAEKTVLCNEAGCPPLCTAGLDIAIVLDKSKSVKLPNLEKAITFIGDLVKTFHPAPDKDHFGFITFHEKAQMVFKFSDSQYHDENALLQKIAEEPRKLELYTRTDLALIMARDQLFTEEGGDRPDKPNVMIVLTDGRPTKPKGDKNFDFKEFADKIAEDFKDKDVRVVAVGIGRGIDKGTLLSIADNKDDQVVEVENFSQLEKEMNTIKSKACSGKFKSASPFF</sequence>
<dbReference type="InterPro" id="IPR050525">
    <property type="entry name" value="ECM_Assembly_Org"/>
</dbReference>
<keyword evidence="3" id="KW-1185">Reference proteome</keyword>
<dbReference type="InterPro" id="IPR036383">
    <property type="entry name" value="TSP1_rpt_sf"/>
</dbReference>
<feature type="domain" description="VWFA" evidence="1">
    <location>
        <begin position="67"/>
        <end position="258"/>
    </location>
</feature>
<reference evidence="2 3" key="1">
    <citation type="submission" date="2022-05" db="EMBL/GenBank/DDBJ databases">
        <authorList>
            <consortium name="Genoscope - CEA"/>
            <person name="William W."/>
        </authorList>
    </citation>
    <scope>NUCLEOTIDE SEQUENCE [LARGE SCALE GENOMIC DNA]</scope>
</reference>
<evidence type="ECO:0000313" key="2">
    <source>
        <dbReference type="EMBL" id="CAH3133310.1"/>
    </source>
</evidence>
<protein>
    <recommendedName>
        <fullName evidence="1">VWFA domain-containing protein</fullName>
    </recommendedName>
</protein>
<dbReference type="AlphaFoldDB" id="A0AAU9X1P8"/>
<gene>
    <name evidence="2" type="ORF">PMEA_00015009</name>
</gene>